<dbReference type="EMBL" id="MHKK01000017">
    <property type="protein sequence ID" value="OGY90095.1"/>
    <property type="molecule type" value="Genomic_DNA"/>
</dbReference>
<dbReference type="PANTHER" id="PTHR43398:SF1">
    <property type="entry name" value="DOLICHOL-PHOSPHATE MANNOSYLTRANSFERASE SUBUNIT 1"/>
    <property type="match status" value="1"/>
</dbReference>
<dbReference type="SUPFAM" id="SSF53448">
    <property type="entry name" value="Nucleotide-diphospho-sugar transferases"/>
    <property type="match status" value="1"/>
</dbReference>
<dbReference type="Proteomes" id="UP000177817">
    <property type="component" value="Unassembled WGS sequence"/>
</dbReference>
<dbReference type="GO" id="GO:0016020">
    <property type="term" value="C:membrane"/>
    <property type="evidence" value="ECO:0007669"/>
    <property type="project" value="GOC"/>
</dbReference>
<comment type="caution">
    <text evidence="5">The sequence shown here is derived from an EMBL/GenBank/DDBJ whole genome shotgun (WGS) entry which is preliminary data.</text>
</comment>
<dbReference type="InterPro" id="IPR039528">
    <property type="entry name" value="DPM1-like"/>
</dbReference>
<dbReference type="AlphaFoldDB" id="A0A1G2BLW1"/>
<dbReference type="InterPro" id="IPR029044">
    <property type="entry name" value="Nucleotide-diphossugar_trans"/>
</dbReference>
<evidence type="ECO:0000256" key="1">
    <source>
        <dbReference type="ARBA" id="ARBA00006739"/>
    </source>
</evidence>
<keyword evidence="2" id="KW-0328">Glycosyltransferase</keyword>
<evidence type="ECO:0000313" key="6">
    <source>
        <dbReference type="Proteomes" id="UP000177817"/>
    </source>
</evidence>
<dbReference type="PANTHER" id="PTHR43398">
    <property type="entry name" value="DOLICHOL-PHOSPHATE MANNOSYLTRANSFERASE SUBUNIT 1"/>
    <property type="match status" value="1"/>
</dbReference>
<accession>A0A1G2BLW1</accession>
<reference evidence="5 6" key="1">
    <citation type="journal article" date="2016" name="Nat. Commun.">
        <title>Thousands of microbial genomes shed light on interconnected biogeochemical processes in an aquifer system.</title>
        <authorList>
            <person name="Anantharaman K."/>
            <person name="Brown C.T."/>
            <person name="Hug L.A."/>
            <person name="Sharon I."/>
            <person name="Castelle C.J."/>
            <person name="Probst A.J."/>
            <person name="Thomas B.C."/>
            <person name="Singh A."/>
            <person name="Wilkins M.J."/>
            <person name="Karaoz U."/>
            <person name="Brodie E.L."/>
            <person name="Williams K.H."/>
            <person name="Hubbard S.S."/>
            <person name="Banfield J.F."/>
        </authorList>
    </citation>
    <scope>NUCLEOTIDE SEQUENCE [LARGE SCALE GENOMIC DNA]</scope>
</reference>
<organism evidence="5 6">
    <name type="scientific">Candidatus Komeilibacteria bacterium RIFCSPHIGHO2_01_FULL_52_14</name>
    <dbReference type="NCBI Taxonomy" id="1798549"/>
    <lineage>
        <taxon>Bacteria</taxon>
        <taxon>Candidatus Komeiliibacteriota</taxon>
    </lineage>
</organism>
<dbReference type="CDD" id="cd06442">
    <property type="entry name" value="DPM1_like"/>
    <property type="match status" value="1"/>
</dbReference>
<proteinExistence type="inferred from homology"/>
<dbReference type="FunFam" id="3.90.550.10:FF:000122">
    <property type="entry name" value="Dolichol-phosphate mannosyltransferase subunit 1"/>
    <property type="match status" value="1"/>
</dbReference>
<dbReference type="GO" id="GO:0009247">
    <property type="term" value="P:glycolipid biosynthetic process"/>
    <property type="evidence" value="ECO:0007669"/>
    <property type="project" value="TreeGrafter"/>
</dbReference>
<protein>
    <recommendedName>
        <fullName evidence="4">Glycosyltransferase 2-like domain-containing protein</fullName>
    </recommendedName>
</protein>
<comment type="similarity">
    <text evidence="1">Belongs to the glycosyltransferase 2 family.</text>
</comment>
<name>A0A1G2BLW1_9BACT</name>
<gene>
    <name evidence="5" type="ORF">A2677_00565</name>
</gene>
<dbReference type="InterPro" id="IPR001173">
    <property type="entry name" value="Glyco_trans_2-like"/>
</dbReference>
<evidence type="ECO:0000259" key="4">
    <source>
        <dbReference type="Pfam" id="PF00535"/>
    </source>
</evidence>
<keyword evidence="3" id="KW-0808">Transferase</keyword>
<evidence type="ECO:0000313" key="5">
    <source>
        <dbReference type="EMBL" id="OGY90095.1"/>
    </source>
</evidence>
<evidence type="ECO:0000256" key="3">
    <source>
        <dbReference type="ARBA" id="ARBA00022679"/>
    </source>
</evidence>
<sequence>MTLVVIPTYNEKETIGALLQALQKTLSCHILVVDDASPDGTGQLLEAYREKNPSVYCLHRPKKLGLGSAYRDGFQWALAKNYDPVVQMDADGSHDVRYLDDFITRSTQCDLVIGSRYVDGGGVVVSWGLHRRLMSSAGNRYINTILQMKDRRYQIRDSTGGFKCWRAATLRAIGVEKVQADGYAFQVEMNWHAIRMGAKVCEAPIVFQDRIGGRSKIARSGILQTALLPFRLQ</sequence>
<feature type="domain" description="Glycosyltransferase 2-like" evidence="4">
    <location>
        <begin position="4"/>
        <end position="164"/>
    </location>
</feature>
<dbReference type="Gene3D" id="3.90.550.10">
    <property type="entry name" value="Spore Coat Polysaccharide Biosynthesis Protein SpsA, Chain A"/>
    <property type="match status" value="1"/>
</dbReference>
<evidence type="ECO:0000256" key="2">
    <source>
        <dbReference type="ARBA" id="ARBA00022676"/>
    </source>
</evidence>
<dbReference type="Pfam" id="PF00535">
    <property type="entry name" value="Glycos_transf_2"/>
    <property type="match status" value="1"/>
</dbReference>
<dbReference type="GO" id="GO:0004582">
    <property type="term" value="F:dolichyl-phosphate beta-D-mannosyltransferase activity"/>
    <property type="evidence" value="ECO:0007669"/>
    <property type="project" value="InterPro"/>
</dbReference>